<dbReference type="PANTHER" id="PTHR11017">
    <property type="entry name" value="LEUCINE-RICH REPEAT-CONTAINING PROTEIN"/>
    <property type="match status" value="1"/>
</dbReference>
<dbReference type="InterPro" id="IPR001611">
    <property type="entry name" value="Leu-rich_rpt"/>
</dbReference>
<evidence type="ECO:0000313" key="2">
    <source>
        <dbReference type="RefSeq" id="XP_060671583.1"/>
    </source>
</evidence>
<protein>
    <submittedName>
        <fullName evidence="2">Probable disease resistance protein RPP1</fullName>
    </submittedName>
</protein>
<gene>
    <name evidence="2" type="primary">LOC125418714</name>
</gene>
<dbReference type="Gene3D" id="3.80.10.10">
    <property type="entry name" value="Ribonuclease Inhibitor"/>
    <property type="match status" value="1"/>
</dbReference>
<dbReference type="InterPro" id="IPR032675">
    <property type="entry name" value="LRR_dom_sf"/>
</dbReference>
<accession>A0ABM4A4C9</accession>
<organism evidence="1 2">
    <name type="scientific">Ziziphus jujuba</name>
    <name type="common">Chinese jujube</name>
    <name type="synonym">Ziziphus sativa</name>
    <dbReference type="NCBI Taxonomy" id="326968"/>
    <lineage>
        <taxon>Eukaryota</taxon>
        <taxon>Viridiplantae</taxon>
        <taxon>Streptophyta</taxon>
        <taxon>Embryophyta</taxon>
        <taxon>Tracheophyta</taxon>
        <taxon>Spermatophyta</taxon>
        <taxon>Magnoliopsida</taxon>
        <taxon>eudicotyledons</taxon>
        <taxon>Gunneridae</taxon>
        <taxon>Pentapetalae</taxon>
        <taxon>rosids</taxon>
        <taxon>fabids</taxon>
        <taxon>Rosales</taxon>
        <taxon>Rhamnaceae</taxon>
        <taxon>Paliureae</taxon>
        <taxon>Ziziphus</taxon>
    </lineage>
</organism>
<dbReference type="Pfam" id="PF00560">
    <property type="entry name" value="LRR_1"/>
    <property type="match status" value="2"/>
</dbReference>
<dbReference type="PANTHER" id="PTHR11017:SF385">
    <property type="entry name" value="DISEASE RESISTANCE PROTEIN (TIR-NBS-LRR CLASS)-RELATED"/>
    <property type="match status" value="1"/>
</dbReference>
<reference evidence="2" key="1">
    <citation type="submission" date="2025-08" db="UniProtKB">
        <authorList>
            <consortium name="RefSeq"/>
        </authorList>
    </citation>
    <scope>IDENTIFICATION</scope>
    <source>
        <tissue evidence="2">Seedling</tissue>
    </source>
</reference>
<dbReference type="RefSeq" id="XP_060671583.1">
    <property type="nucleotide sequence ID" value="XM_060815600.1"/>
</dbReference>
<name>A0ABM4A4C9_ZIZJJ</name>
<dbReference type="InterPro" id="IPR044974">
    <property type="entry name" value="Disease_R_plants"/>
</dbReference>
<proteinExistence type="predicted"/>
<sequence>MELKWDEDQVHLKLKKLDLGYSEYLFQLPNLSGAINLERINLKGCKSLVEIPSFFKDLNKLKYLNLSDCVKLEDGIENLPLSIRDLKLRWTAIISLPESIWKMKYLKELDLSHCQKLEKLPEIPEDCTSSSLG</sequence>
<dbReference type="Proteomes" id="UP001652623">
    <property type="component" value="Chromosome 3"/>
</dbReference>
<keyword evidence="1" id="KW-1185">Reference proteome</keyword>
<dbReference type="SUPFAM" id="SSF52058">
    <property type="entry name" value="L domain-like"/>
    <property type="match status" value="1"/>
</dbReference>
<dbReference type="GeneID" id="125418714"/>
<evidence type="ECO:0000313" key="1">
    <source>
        <dbReference type="Proteomes" id="UP001652623"/>
    </source>
</evidence>